<dbReference type="SUPFAM" id="SSF55729">
    <property type="entry name" value="Acyl-CoA N-acyltransferases (Nat)"/>
    <property type="match status" value="2"/>
</dbReference>
<dbReference type="PANTHER" id="PTHR43233">
    <property type="entry name" value="FAMILY N-ACETYLTRANSFERASE, PUTATIVE (AFU_ORTHOLOGUE AFUA_6G03350)-RELATED"/>
    <property type="match status" value="1"/>
</dbReference>
<organism evidence="2 3">
    <name type="scientific">Chitiniphilus purpureus</name>
    <dbReference type="NCBI Taxonomy" id="2981137"/>
    <lineage>
        <taxon>Bacteria</taxon>
        <taxon>Pseudomonadati</taxon>
        <taxon>Pseudomonadota</taxon>
        <taxon>Betaproteobacteria</taxon>
        <taxon>Neisseriales</taxon>
        <taxon>Chitinibacteraceae</taxon>
        <taxon>Chitiniphilus</taxon>
    </lineage>
</organism>
<name>A0ABY6DP77_9NEIS</name>
<gene>
    <name evidence="2" type="ORF">N8I74_03915</name>
</gene>
<dbReference type="RefSeq" id="WP_263125616.1">
    <property type="nucleotide sequence ID" value="NZ_CP106753.1"/>
</dbReference>
<dbReference type="Pfam" id="PF00583">
    <property type="entry name" value="Acetyltransf_1"/>
    <property type="match status" value="2"/>
</dbReference>
<proteinExistence type="predicted"/>
<feature type="domain" description="N-acetyltransferase" evidence="1">
    <location>
        <begin position="2"/>
        <end position="157"/>
    </location>
</feature>
<dbReference type="InterPro" id="IPR000182">
    <property type="entry name" value="GNAT_dom"/>
</dbReference>
<protein>
    <submittedName>
        <fullName evidence="2">GNAT family N-acetyltransferase</fullName>
    </submittedName>
</protein>
<dbReference type="CDD" id="cd04301">
    <property type="entry name" value="NAT_SF"/>
    <property type="match status" value="2"/>
</dbReference>
<reference evidence="2" key="1">
    <citation type="submission" date="2022-10" db="EMBL/GenBank/DDBJ databases">
        <title>Chitiniphilus purpureus sp. nov., a novel chitin-degrading bacterium isolated from crawfish pond sediment.</title>
        <authorList>
            <person name="Li K."/>
        </authorList>
    </citation>
    <scope>NUCLEOTIDE SEQUENCE</scope>
    <source>
        <strain evidence="2">CD1</strain>
    </source>
</reference>
<dbReference type="PANTHER" id="PTHR43233:SF1">
    <property type="entry name" value="FAMILY N-ACETYLTRANSFERASE, PUTATIVE (AFU_ORTHOLOGUE AFUA_6G03350)-RELATED"/>
    <property type="match status" value="1"/>
</dbReference>
<sequence>MPGLRPAQPADLACIASWVADAETLYRMLPRASFPLSVAQLQAVLTQCHGASVLEVDGAPVGFAGFIEHAPAAQATLSSVIVDPARRRQGWGRALIEAMCALAASLGARRINATCFDRNLPALTLYQAAGFQPAGWEMRIDPWQQQHIAFKLTRPLEQGHTVGGICYSDEPERIDFGWLTAQLTRCYWCEGIDEARVRDAAAGSAVLVGAYHGTRQVGYARIVSDRARFAYLADVVVDPTHRGQGIATEMVRTLLAHPGLAQVEHCYLLTRDAHRLYRPLGFEVFPAPERFMRRSRPA</sequence>
<evidence type="ECO:0000259" key="1">
    <source>
        <dbReference type="PROSITE" id="PS51186"/>
    </source>
</evidence>
<dbReference type="Gene3D" id="3.40.630.30">
    <property type="match status" value="2"/>
</dbReference>
<dbReference type="Proteomes" id="UP001061302">
    <property type="component" value="Chromosome"/>
</dbReference>
<dbReference type="EMBL" id="CP106753">
    <property type="protein sequence ID" value="UXY16175.1"/>
    <property type="molecule type" value="Genomic_DNA"/>
</dbReference>
<accession>A0ABY6DP77</accession>
<dbReference type="InterPro" id="IPR053144">
    <property type="entry name" value="Acetyltransferase_Butenolide"/>
</dbReference>
<evidence type="ECO:0000313" key="3">
    <source>
        <dbReference type="Proteomes" id="UP001061302"/>
    </source>
</evidence>
<evidence type="ECO:0000313" key="2">
    <source>
        <dbReference type="EMBL" id="UXY16175.1"/>
    </source>
</evidence>
<feature type="domain" description="N-acetyltransferase" evidence="1">
    <location>
        <begin position="165"/>
        <end position="297"/>
    </location>
</feature>
<dbReference type="PROSITE" id="PS51186">
    <property type="entry name" value="GNAT"/>
    <property type="match status" value="2"/>
</dbReference>
<dbReference type="InterPro" id="IPR016181">
    <property type="entry name" value="Acyl_CoA_acyltransferase"/>
</dbReference>
<keyword evidence="3" id="KW-1185">Reference proteome</keyword>